<dbReference type="InterPro" id="IPR017871">
    <property type="entry name" value="ABC_transporter-like_CS"/>
</dbReference>
<dbReference type="PROSITE" id="PS50893">
    <property type="entry name" value="ABC_TRANSPORTER_2"/>
    <property type="match status" value="1"/>
</dbReference>
<feature type="domain" description="ABC transmembrane type-1" evidence="12">
    <location>
        <begin position="104"/>
        <end position="350"/>
    </location>
</feature>
<evidence type="ECO:0000259" key="11">
    <source>
        <dbReference type="PROSITE" id="PS50893"/>
    </source>
</evidence>
<evidence type="ECO:0000256" key="3">
    <source>
        <dbReference type="ARBA" id="ARBA00022448"/>
    </source>
</evidence>
<comment type="caution">
    <text evidence="13">The sequence shown here is derived from an EMBL/GenBank/DDBJ whole genome shotgun (WGS) entry which is preliminary data.</text>
</comment>
<dbReference type="SUPFAM" id="SSF90123">
    <property type="entry name" value="ABC transporter transmembrane region"/>
    <property type="match status" value="1"/>
</dbReference>
<keyword evidence="5" id="KW-0677">Repeat</keyword>
<dbReference type="InterPro" id="IPR039421">
    <property type="entry name" value="Type_1_exporter"/>
</dbReference>
<feature type="domain" description="ABC transporter" evidence="11">
    <location>
        <begin position="341"/>
        <end position="521"/>
    </location>
</feature>
<evidence type="ECO:0000256" key="4">
    <source>
        <dbReference type="ARBA" id="ARBA00022692"/>
    </source>
</evidence>
<evidence type="ECO:0000256" key="1">
    <source>
        <dbReference type="ARBA" id="ARBA00004141"/>
    </source>
</evidence>
<gene>
    <name evidence="13" type="ORF">DH2020_002011</name>
</gene>
<reference evidence="13 14" key="1">
    <citation type="journal article" date="2021" name="Comput. Struct. Biotechnol. J.">
        <title>De novo genome assembly of the potent medicinal plant Rehmannia glutinosa using nanopore technology.</title>
        <authorList>
            <person name="Ma L."/>
            <person name="Dong C."/>
            <person name="Song C."/>
            <person name="Wang X."/>
            <person name="Zheng X."/>
            <person name="Niu Y."/>
            <person name="Chen S."/>
            <person name="Feng W."/>
        </authorList>
    </citation>
    <scope>NUCLEOTIDE SEQUENCE [LARGE SCALE GENOMIC DNA]</scope>
    <source>
        <strain evidence="13">DH-2019</strain>
    </source>
</reference>
<dbReference type="Gene3D" id="3.40.50.300">
    <property type="entry name" value="P-loop containing nucleotide triphosphate hydrolases"/>
    <property type="match status" value="2"/>
</dbReference>
<feature type="transmembrane region" description="Helical" evidence="10">
    <location>
        <begin position="146"/>
        <end position="172"/>
    </location>
</feature>
<evidence type="ECO:0000313" key="14">
    <source>
        <dbReference type="Proteomes" id="UP001318860"/>
    </source>
</evidence>
<dbReference type="SUPFAM" id="SSF52540">
    <property type="entry name" value="P-loop containing nucleoside triphosphate hydrolases"/>
    <property type="match status" value="1"/>
</dbReference>
<keyword evidence="14" id="KW-1185">Reference proteome</keyword>
<dbReference type="Gene3D" id="1.20.1560.10">
    <property type="entry name" value="ABC transporter type 1, transmembrane domain"/>
    <property type="match status" value="1"/>
</dbReference>
<dbReference type="CDD" id="cd18578">
    <property type="entry name" value="ABC_6TM_Pgp_ABCB1_D2_like"/>
    <property type="match status" value="1"/>
</dbReference>
<accession>A0ABR0XT33</accession>
<dbReference type="Proteomes" id="UP001318860">
    <property type="component" value="Unassembled WGS sequence"/>
</dbReference>
<dbReference type="InterPro" id="IPR003593">
    <property type="entry name" value="AAA+_ATPase"/>
</dbReference>
<comment type="similarity">
    <text evidence="2">Belongs to the ABC transporter superfamily. ABCB family. Multidrug resistance exporter (TC 3.A.1.201) subfamily.</text>
</comment>
<dbReference type="Pfam" id="PF00664">
    <property type="entry name" value="ABC_membrane"/>
    <property type="match status" value="1"/>
</dbReference>
<proteinExistence type="inferred from homology"/>
<keyword evidence="8 10" id="KW-1133">Transmembrane helix</keyword>
<feature type="transmembrane region" description="Helical" evidence="10">
    <location>
        <begin position="331"/>
        <end position="350"/>
    </location>
</feature>
<dbReference type="InterPro" id="IPR036640">
    <property type="entry name" value="ABC1_TM_sf"/>
</dbReference>
<evidence type="ECO:0000256" key="7">
    <source>
        <dbReference type="ARBA" id="ARBA00022840"/>
    </source>
</evidence>
<keyword evidence="3" id="KW-0813">Transport</keyword>
<feature type="transmembrane region" description="Helical" evidence="10">
    <location>
        <begin position="226"/>
        <end position="248"/>
    </location>
</feature>
<keyword evidence="9 10" id="KW-0472">Membrane</keyword>
<keyword evidence="4 10" id="KW-0812">Transmembrane</keyword>
<evidence type="ECO:0000256" key="8">
    <source>
        <dbReference type="ARBA" id="ARBA00022989"/>
    </source>
</evidence>
<evidence type="ECO:0000256" key="10">
    <source>
        <dbReference type="SAM" id="Phobius"/>
    </source>
</evidence>
<dbReference type="PROSITE" id="PS50929">
    <property type="entry name" value="ABC_TM1F"/>
    <property type="match status" value="1"/>
</dbReference>
<dbReference type="InterPro" id="IPR003439">
    <property type="entry name" value="ABC_transporter-like_ATP-bd"/>
</dbReference>
<dbReference type="PANTHER" id="PTHR43394">
    <property type="entry name" value="ATP-DEPENDENT PERMEASE MDL1, MITOCHONDRIAL"/>
    <property type="match status" value="1"/>
</dbReference>
<organism evidence="13 14">
    <name type="scientific">Rehmannia glutinosa</name>
    <name type="common">Chinese foxglove</name>
    <dbReference type="NCBI Taxonomy" id="99300"/>
    <lineage>
        <taxon>Eukaryota</taxon>
        <taxon>Viridiplantae</taxon>
        <taxon>Streptophyta</taxon>
        <taxon>Embryophyta</taxon>
        <taxon>Tracheophyta</taxon>
        <taxon>Spermatophyta</taxon>
        <taxon>Magnoliopsida</taxon>
        <taxon>eudicotyledons</taxon>
        <taxon>Gunneridae</taxon>
        <taxon>Pentapetalae</taxon>
        <taxon>asterids</taxon>
        <taxon>lamiids</taxon>
        <taxon>Lamiales</taxon>
        <taxon>Orobanchaceae</taxon>
        <taxon>Rehmannieae</taxon>
        <taxon>Rehmannia</taxon>
    </lineage>
</organism>
<evidence type="ECO:0000259" key="12">
    <source>
        <dbReference type="PROSITE" id="PS50929"/>
    </source>
</evidence>
<sequence>MYNIPESLMLLPKLDIIFIAKISSWNPIIHFWVYHSSGCSIRYGCDGSNKNSGELSCTTRSLGASFRSEKSESRFGGDEPEVMKPLHIFSKRLYSFVRPDWYYGFLGTICAFIAGAQPPLFALGVTQALVSYYMDWDTTRREVKKIAFLFCGGAVITVIVHAIAHLCFGIMGERLTLRVREKMFTAMLRNEIGWFDDVNNTSAMLASKLETDATLLRTVVVDRSTILFQNIGLVVTSFVIAFILNWRLTLVVVATYPLIISGHISEKLFMKGYGVDLNKAYLKANMLVGEAVSNIRTIAAFCSEEKIIDLYARELIEPSKSSFRRGQAAGIFYGVSQFFIFSSYGLALCFPSRPDVLIFKDFNLKVHAGRSMAIVGQSGSGKSSVISLILRFYDPTSGKIMIDVSSMPFRRLFNESRERGVQLSGGQKQRVAIARAILKNPSILLLDEATSALDLESNVIVQQALDRLMKNRTRGPWWHAGLSTIKNTNRYPCCEDGKIIEQGTHSSLIENKDGAYYKLINLQRQQQH</sequence>
<evidence type="ECO:0000256" key="2">
    <source>
        <dbReference type="ARBA" id="ARBA00007577"/>
    </source>
</evidence>
<dbReference type="InterPro" id="IPR011527">
    <property type="entry name" value="ABC1_TM_dom"/>
</dbReference>
<feature type="transmembrane region" description="Helical" evidence="10">
    <location>
        <begin position="101"/>
        <end position="126"/>
    </location>
</feature>
<dbReference type="InterPro" id="IPR027417">
    <property type="entry name" value="P-loop_NTPase"/>
</dbReference>
<dbReference type="PROSITE" id="PS00211">
    <property type="entry name" value="ABC_TRANSPORTER_1"/>
    <property type="match status" value="1"/>
</dbReference>
<evidence type="ECO:0000256" key="5">
    <source>
        <dbReference type="ARBA" id="ARBA00022737"/>
    </source>
</evidence>
<name>A0ABR0XT33_REHGL</name>
<evidence type="ECO:0000313" key="13">
    <source>
        <dbReference type="EMBL" id="KAK6162170.1"/>
    </source>
</evidence>
<protein>
    <submittedName>
        <fullName evidence="13">Uncharacterized protein</fullName>
    </submittedName>
</protein>
<dbReference type="PANTHER" id="PTHR43394:SF11">
    <property type="entry name" value="ATP-BINDING CASSETTE TRANSPORTER"/>
    <property type="match status" value="1"/>
</dbReference>
<keyword evidence="6" id="KW-0547">Nucleotide-binding</keyword>
<keyword evidence="7" id="KW-0067">ATP-binding</keyword>
<evidence type="ECO:0000256" key="9">
    <source>
        <dbReference type="ARBA" id="ARBA00023136"/>
    </source>
</evidence>
<dbReference type="EMBL" id="JABTTQ020000002">
    <property type="protein sequence ID" value="KAK6162170.1"/>
    <property type="molecule type" value="Genomic_DNA"/>
</dbReference>
<dbReference type="SMART" id="SM00382">
    <property type="entry name" value="AAA"/>
    <property type="match status" value="1"/>
</dbReference>
<dbReference type="Pfam" id="PF00005">
    <property type="entry name" value="ABC_tran"/>
    <property type="match status" value="2"/>
</dbReference>
<evidence type="ECO:0000256" key="6">
    <source>
        <dbReference type="ARBA" id="ARBA00022741"/>
    </source>
</evidence>
<comment type="subcellular location">
    <subcellularLocation>
        <location evidence="1">Membrane</location>
        <topology evidence="1">Multi-pass membrane protein</topology>
    </subcellularLocation>
</comment>